<gene>
    <name evidence="1" type="ORF">DPEC_G00027030</name>
</gene>
<reference evidence="1" key="1">
    <citation type="submission" date="2021-05" db="EMBL/GenBank/DDBJ databases">
        <authorList>
            <person name="Pan Q."/>
            <person name="Jouanno E."/>
            <person name="Zahm M."/>
            <person name="Klopp C."/>
            <person name="Cabau C."/>
            <person name="Louis A."/>
            <person name="Berthelot C."/>
            <person name="Parey E."/>
            <person name="Roest Crollius H."/>
            <person name="Montfort J."/>
            <person name="Robinson-Rechavi M."/>
            <person name="Bouchez O."/>
            <person name="Lampietro C."/>
            <person name="Lopez Roques C."/>
            <person name="Donnadieu C."/>
            <person name="Postlethwait J."/>
            <person name="Bobe J."/>
            <person name="Dillon D."/>
            <person name="Chandos A."/>
            <person name="von Hippel F."/>
            <person name="Guiguen Y."/>
        </authorList>
    </citation>
    <scope>NUCLEOTIDE SEQUENCE</scope>
    <source>
        <strain evidence="1">YG-Jan2019</strain>
    </source>
</reference>
<organism evidence="1 2">
    <name type="scientific">Dallia pectoralis</name>
    <name type="common">Alaska blackfish</name>
    <dbReference type="NCBI Taxonomy" id="75939"/>
    <lineage>
        <taxon>Eukaryota</taxon>
        <taxon>Metazoa</taxon>
        <taxon>Chordata</taxon>
        <taxon>Craniata</taxon>
        <taxon>Vertebrata</taxon>
        <taxon>Euteleostomi</taxon>
        <taxon>Actinopterygii</taxon>
        <taxon>Neopterygii</taxon>
        <taxon>Teleostei</taxon>
        <taxon>Protacanthopterygii</taxon>
        <taxon>Esociformes</taxon>
        <taxon>Umbridae</taxon>
        <taxon>Dallia</taxon>
    </lineage>
</organism>
<protein>
    <submittedName>
        <fullName evidence="1">Uncharacterized protein</fullName>
    </submittedName>
</protein>
<name>A0ACC2HIG7_DALPE</name>
<comment type="caution">
    <text evidence="1">The sequence shown here is derived from an EMBL/GenBank/DDBJ whole genome shotgun (WGS) entry which is preliminary data.</text>
</comment>
<keyword evidence="2" id="KW-1185">Reference proteome</keyword>
<dbReference type="Proteomes" id="UP001157502">
    <property type="component" value="Chromosome 2"/>
</dbReference>
<accession>A0ACC2HIG7</accession>
<dbReference type="EMBL" id="CM055729">
    <property type="protein sequence ID" value="KAJ8015525.1"/>
    <property type="molecule type" value="Genomic_DNA"/>
</dbReference>
<sequence>MRRFFGPHNLRDEAGSQIQYLTSKCNRLTHDKGWAMIDLFIGLLPAFATAVLERECLVAGERERCLKKELEALATRLCQQEQVKIELMIKHDQLLGRLTREQGIVAFLRQQVQEVAGESSRDAAQLGQQLEQVNLELLHLQRTEEKLHGLVEKMHAETLKRTALTEALQTQLQSKVCELDELRSGHQKKIQELQSESDRLCDANQRKVQELRSENECSLRKLQDTAEQFEWLCEHQRYWMCCVKRFKDCLSEEKRALVQQVTRLKKEVAELRGNPQGSGNTGQIQDIPPADTDSQHCTRVSSWESDEMANLQTQVDRWRGLFLHHFSQSPPYQECPVVDGCQKPP</sequence>
<proteinExistence type="predicted"/>
<evidence type="ECO:0000313" key="1">
    <source>
        <dbReference type="EMBL" id="KAJ8015525.1"/>
    </source>
</evidence>
<evidence type="ECO:0000313" key="2">
    <source>
        <dbReference type="Proteomes" id="UP001157502"/>
    </source>
</evidence>